<dbReference type="CDD" id="cd03801">
    <property type="entry name" value="GT4_PimA-like"/>
    <property type="match status" value="1"/>
</dbReference>
<proteinExistence type="predicted"/>
<dbReference type="Pfam" id="PF00534">
    <property type="entry name" value="Glycos_transf_1"/>
    <property type="match status" value="1"/>
</dbReference>
<keyword evidence="2" id="KW-0808">Transferase</keyword>
<dbReference type="RefSeq" id="WP_161820534.1">
    <property type="nucleotide sequence ID" value="NZ_LSRS01000001.1"/>
</dbReference>
<dbReference type="EC" id="2.4.1.345" evidence="2"/>
<accession>A0A9D3AYS1</accession>
<keyword evidence="3" id="KW-1185">Reference proteome</keyword>
<dbReference type="GO" id="GO:0043750">
    <property type="term" value="F:phosphatidylinositol alpha-mannosyltransferase activity"/>
    <property type="evidence" value="ECO:0007669"/>
    <property type="project" value="UniProtKB-EC"/>
</dbReference>
<keyword evidence="2" id="KW-0328">Glycosyltransferase</keyword>
<dbReference type="AlphaFoldDB" id="A0A9D3AYS1"/>
<dbReference type="Proteomes" id="UP000798488">
    <property type="component" value="Unassembled WGS sequence"/>
</dbReference>
<evidence type="ECO:0000313" key="3">
    <source>
        <dbReference type="Proteomes" id="UP000798488"/>
    </source>
</evidence>
<name>A0A9D3AYS1_9FIRM</name>
<dbReference type="InterPro" id="IPR001296">
    <property type="entry name" value="Glyco_trans_1"/>
</dbReference>
<dbReference type="SUPFAM" id="SSF53756">
    <property type="entry name" value="UDP-Glycosyltransferase/glycogen phosphorylase"/>
    <property type="match status" value="1"/>
</dbReference>
<dbReference type="InterPro" id="IPR050194">
    <property type="entry name" value="Glycosyltransferase_grp1"/>
</dbReference>
<dbReference type="PANTHER" id="PTHR45947:SF3">
    <property type="entry name" value="SULFOQUINOVOSYL TRANSFERASE SQD2"/>
    <property type="match status" value="1"/>
</dbReference>
<sequence length="389" mass="45152">MKITFYSNFLNHHQLPFCIEMSKLLGNTYKFVATEPTHQERIAMGYHDINEQYDFCICSYKDIENYNKALKLGIDSDVVIIGSAPDVFIKERLLSNKLTFRYSERLFKKGRWRILSPRTMRNLLFNHTRYINKNVYMLCASAYTSSDFALVRTYLGKTYKWGYFPKVIKYDVDELMRKKHNYSTKLLWCGRFIDWKHPELSIMVAKKLKEEGYSFNLTFIGNGPLEDEMKELCVRYGLQDCVVFLGAMAPEQVRKHMECANIYLFTSDFNEGWGAVLNESMNSACAVVASHAIGSVPFLIKHNENGLIYKNGDLDSLVCQVKRLMDDRDLQSRLGLNAYQTMSETWNAKIAAERLLILSETLMKNNICDTYSDGPCSRTELLKNDWYGK</sequence>
<protein>
    <submittedName>
        <fullName evidence="2">GDP-mannose-dependent alpha-(1-6)-phosphatidylinositol monomannoside mannosyltransferase</fullName>
        <ecNumber evidence="2">2.4.1.345</ecNumber>
    </submittedName>
</protein>
<gene>
    <name evidence="2" type="primary">pimB_1</name>
    <name evidence="2" type="ORF">SPSYN_00085</name>
</gene>
<evidence type="ECO:0000259" key="1">
    <source>
        <dbReference type="Pfam" id="PF00534"/>
    </source>
</evidence>
<dbReference type="OrthoDB" id="9795068at2"/>
<evidence type="ECO:0000313" key="2">
    <source>
        <dbReference type="EMBL" id="KAF1086367.1"/>
    </source>
</evidence>
<organism evidence="2 3">
    <name type="scientific">Sporotomaculum syntrophicum</name>
    <dbReference type="NCBI Taxonomy" id="182264"/>
    <lineage>
        <taxon>Bacteria</taxon>
        <taxon>Bacillati</taxon>
        <taxon>Bacillota</taxon>
        <taxon>Clostridia</taxon>
        <taxon>Eubacteriales</taxon>
        <taxon>Desulfallaceae</taxon>
        <taxon>Sporotomaculum</taxon>
    </lineage>
</organism>
<feature type="domain" description="Glycosyl transferase family 1" evidence="1">
    <location>
        <begin position="184"/>
        <end position="340"/>
    </location>
</feature>
<dbReference type="Gene3D" id="3.40.50.2000">
    <property type="entry name" value="Glycogen Phosphorylase B"/>
    <property type="match status" value="1"/>
</dbReference>
<comment type="caution">
    <text evidence="2">The sequence shown here is derived from an EMBL/GenBank/DDBJ whole genome shotgun (WGS) entry which is preliminary data.</text>
</comment>
<dbReference type="PANTHER" id="PTHR45947">
    <property type="entry name" value="SULFOQUINOVOSYL TRANSFERASE SQD2"/>
    <property type="match status" value="1"/>
</dbReference>
<dbReference type="EMBL" id="LSRS01000001">
    <property type="protein sequence ID" value="KAF1086367.1"/>
    <property type="molecule type" value="Genomic_DNA"/>
</dbReference>
<reference evidence="2" key="1">
    <citation type="submission" date="2016-02" db="EMBL/GenBank/DDBJ databases">
        <title>Draft Genome Sequence of Sporotomaculum syntrophicum Strain FB, a Syntrophic Benzoate Degrader.</title>
        <authorList>
            <person name="Nobu M.K."/>
            <person name="Narihiro T."/>
            <person name="Qiu Y.-L."/>
            <person name="Ohashi A."/>
            <person name="Liu W.-T."/>
            <person name="Yuji S."/>
        </authorList>
    </citation>
    <scope>NUCLEOTIDE SEQUENCE</scope>
    <source>
        <strain evidence="2">FB</strain>
    </source>
</reference>